<keyword evidence="3" id="KW-1185">Reference proteome</keyword>
<evidence type="ECO:0000313" key="3">
    <source>
        <dbReference type="Proteomes" id="UP000243308"/>
    </source>
</evidence>
<accession>A0A086TJ86</accession>
<reference evidence="2 3" key="1">
    <citation type="submission" date="2011-02" db="EMBL/GenBank/DDBJ databases">
        <title>The Genome Sequence of Mortierella verticillata NRRL 6337.</title>
        <authorList>
            <consortium name="The Broad Institute Genome Sequencing Platform"/>
            <person name="Russ C."/>
            <person name="Cuomo C."/>
            <person name="Burger G."/>
            <person name="Gray M.W."/>
            <person name="Holland P.W.H."/>
            <person name="King N."/>
            <person name="Lang F.B.F."/>
            <person name="Roger A.J."/>
            <person name="Ruiz-Trillo I."/>
            <person name="Young S.K."/>
            <person name="Zeng Q."/>
            <person name="Gargeya S."/>
            <person name="Alvarado L."/>
            <person name="Berlin A."/>
            <person name="Chapman S.B."/>
            <person name="Chen Z."/>
            <person name="Freedman E."/>
            <person name="Gellesch M."/>
            <person name="Goldberg J."/>
            <person name="Griggs A."/>
            <person name="Gujja S."/>
            <person name="Heilman E."/>
            <person name="Heiman D."/>
            <person name="Howarth C."/>
            <person name="Mehta T."/>
            <person name="Neiman D."/>
            <person name="Pearson M."/>
            <person name="Roberts A."/>
            <person name="Saif S."/>
            <person name="Shea T."/>
            <person name="Shenoy N."/>
            <person name="Sisk P."/>
            <person name="Stolte C."/>
            <person name="Sykes S."/>
            <person name="White J."/>
            <person name="Yandava C."/>
            <person name="Haas B."/>
            <person name="Nusbaum C."/>
            <person name="Birren B."/>
        </authorList>
    </citation>
    <scope>NUCLEOTIDE SEQUENCE [LARGE SCALE GENOMIC DNA]</scope>
    <source>
        <strain evidence="2 3">NRRL 6337</strain>
    </source>
</reference>
<feature type="region of interest" description="Disordered" evidence="1">
    <location>
        <begin position="184"/>
        <end position="214"/>
    </location>
</feature>
<gene>
    <name evidence="2" type="ORF">MVEG_12167</name>
</gene>
<proteinExistence type="predicted"/>
<dbReference type="EMBL" id="KN042434">
    <property type="protein sequence ID" value="KFH62013.1"/>
    <property type="molecule type" value="Genomic_DNA"/>
</dbReference>
<feature type="region of interest" description="Disordered" evidence="1">
    <location>
        <begin position="653"/>
        <end position="700"/>
    </location>
</feature>
<protein>
    <submittedName>
        <fullName evidence="2">Uncharacterized protein</fullName>
    </submittedName>
</protein>
<evidence type="ECO:0000313" key="2">
    <source>
        <dbReference type="EMBL" id="KFH62013.1"/>
    </source>
</evidence>
<feature type="region of interest" description="Disordered" evidence="1">
    <location>
        <begin position="1"/>
        <end position="36"/>
    </location>
</feature>
<evidence type="ECO:0000256" key="1">
    <source>
        <dbReference type="SAM" id="MobiDB-lite"/>
    </source>
</evidence>
<dbReference type="Proteomes" id="UP000243308">
    <property type="component" value="Unassembled WGS sequence"/>
</dbReference>
<name>A0A086TJ86_9FUNG</name>
<dbReference type="OrthoDB" id="2444943at2759"/>
<sequence>MSVHTSKSRPSHSVTNVIVPHPRRATSSPVLSGRRQALKTTPIVPYPTTLAPVFDPSAYGTPPPPCPSPFIPPILSPTRRSYLSASHITANLQKLVAGQSSLKHPSLPSSTFTTSDMSLSSGSLAACSLTIEQVYWCMDCCYKEIQNRSDTLGESTETALEIADGAFNPQRTIHALLQRMVPTRPSDNSSFSSASKSAASTPSATTSRSSSSASTSSRAFKSKALGASASLKEKVFRPSAKLFSRDSQKLPWEVHLRSLTTEQMSEVLAEVLSMAPVDWIPQHLFDFIVRPQGRSFKDIMEMLPITSQEVLKCLLSSVDTLADIASRETSIRNEANNTMSPRTHARQTLIKRFASLVFRIDDSLAAYTPISSLHPEIEGTMPPLGTFQGIDVGIFMDHYPTPQSVQDKASVANLLIQRAFENLVQGYREDRQLTSNVLFPYEDDSVDWSLCELLLDEPPNEPELPCPSLPLPPWRMKSRPSFLKMPSKTPMKVIELPENPPLLESMPPLREEDKAFQAQPTASARDTIVTEESVQVQYIVVPHMLSAILSNRHPSPPPDLQETAQYVTEDAAPSVETSQSRHFKSRPLVPRNSLWESSPPLRALPNPLSKPKYTYKMSYWQFRYRQMAKLCYGSMDLDDNTLQALVRRASEPEWNHHPKGRRNQNGPIVRPMLGGPVGRSDSCGPTMATPAPKLKKRPSKKYPSIISEVVPPTPKIPKLIAQIESPKPDRVNESLEELEKCQRAVRDQPTLMLLQKKSKDSLRDSLQHHDLDG</sequence>
<feature type="compositionally biased region" description="Basic residues" evidence="1">
    <location>
        <begin position="1"/>
        <end position="10"/>
    </location>
</feature>
<dbReference type="AlphaFoldDB" id="A0A086TJ86"/>
<organism evidence="2 3">
    <name type="scientific">Podila verticillata NRRL 6337</name>
    <dbReference type="NCBI Taxonomy" id="1069443"/>
    <lineage>
        <taxon>Eukaryota</taxon>
        <taxon>Fungi</taxon>
        <taxon>Fungi incertae sedis</taxon>
        <taxon>Mucoromycota</taxon>
        <taxon>Mortierellomycotina</taxon>
        <taxon>Mortierellomycetes</taxon>
        <taxon>Mortierellales</taxon>
        <taxon>Mortierellaceae</taxon>
        <taxon>Podila</taxon>
    </lineage>
</organism>
<feature type="compositionally biased region" description="Low complexity" evidence="1">
    <location>
        <begin position="189"/>
        <end position="214"/>
    </location>
</feature>